<evidence type="ECO:0000256" key="9">
    <source>
        <dbReference type="HAMAP-Rule" id="MF_00169"/>
    </source>
</evidence>
<keyword evidence="8 9" id="KW-0456">Lyase</keyword>
<dbReference type="RefSeq" id="WP_060609844.1">
    <property type="nucleotide sequence ID" value="NZ_FQZC01000005.1"/>
</dbReference>
<dbReference type="PROSITE" id="PS01029">
    <property type="entry name" value="DEHYDROQUINASE_II"/>
    <property type="match status" value="1"/>
</dbReference>
<name>A0ABY1IQL1_9HYPH</name>
<dbReference type="Gene3D" id="3.40.50.9100">
    <property type="entry name" value="Dehydroquinase, class II"/>
    <property type="match status" value="1"/>
</dbReference>
<comment type="caution">
    <text evidence="10">The sequence shown here is derived from an EMBL/GenBank/DDBJ whole genome shotgun (WGS) entry which is preliminary data.</text>
</comment>
<dbReference type="HAMAP" id="MF_00169">
    <property type="entry name" value="AroQ"/>
    <property type="match status" value="1"/>
</dbReference>
<feature type="active site" description="Proton donor" evidence="9">
    <location>
        <position position="101"/>
    </location>
</feature>
<feature type="binding site" evidence="9">
    <location>
        <position position="88"/>
    </location>
    <ligand>
        <name>substrate</name>
    </ligand>
</feature>
<organism evidence="10 11">
    <name type="scientific">Aureimonas altamirensis DSM 21988</name>
    <dbReference type="NCBI Taxonomy" id="1121026"/>
    <lineage>
        <taxon>Bacteria</taxon>
        <taxon>Pseudomonadati</taxon>
        <taxon>Pseudomonadota</taxon>
        <taxon>Alphaproteobacteria</taxon>
        <taxon>Hyphomicrobiales</taxon>
        <taxon>Aurantimonadaceae</taxon>
        <taxon>Aureimonas</taxon>
    </lineage>
</organism>
<dbReference type="NCBIfam" id="NF003807">
    <property type="entry name" value="PRK05395.1-4"/>
    <property type="match status" value="1"/>
</dbReference>
<dbReference type="Pfam" id="PF01220">
    <property type="entry name" value="DHquinase_II"/>
    <property type="match status" value="1"/>
</dbReference>
<dbReference type="InterPro" id="IPR018509">
    <property type="entry name" value="DHquinase_II_CS"/>
</dbReference>
<comment type="catalytic activity">
    <reaction evidence="1 9">
        <text>3-dehydroquinate = 3-dehydroshikimate + H2O</text>
        <dbReference type="Rhea" id="RHEA:21096"/>
        <dbReference type="ChEBI" id="CHEBI:15377"/>
        <dbReference type="ChEBI" id="CHEBI:16630"/>
        <dbReference type="ChEBI" id="CHEBI:32364"/>
        <dbReference type="EC" id="4.2.1.10"/>
    </reaction>
</comment>
<dbReference type="NCBIfam" id="NF003806">
    <property type="entry name" value="PRK05395.1-3"/>
    <property type="match status" value="1"/>
</dbReference>
<feature type="binding site" evidence="9">
    <location>
        <position position="112"/>
    </location>
    <ligand>
        <name>substrate</name>
    </ligand>
</feature>
<comment type="function">
    <text evidence="2 9">Catalyzes a trans-dehydration via an enolate intermediate.</text>
</comment>
<dbReference type="PIRSF" id="PIRSF001399">
    <property type="entry name" value="DHquinase_II"/>
    <property type="match status" value="1"/>
</dbReference>
<feature type="site" description="Transition state stabilizer" evidence="9">
    <location>
        <position position="20"/>
    </location>
</feature>
<keyword evidence="9" id="KW-0028">Amino-acid biosynthesis</keyword>
<reference evidence="10 11" key="1">
    <citation type="submission" date="2016-11" db="EMBL/GenBank/DDBJ databases">
        <authorList>
            <person name="Varghese N."/>
            <person name="Submissions S."/>
        </authorList>
    </citation>
    <scope>NUCLEOTIDE SEQUENCE [LARGE SCALE GENOMIC DNA]</scope>
    <source>
        <strain evidence="10 11">DSM 21988</strain>
    </source>
</reference>
<comment type="subunit">
    <text evidence="5 9">Homododecamer.</text>
</comment>
<accession>A0ABY1IQL1</accession>
<comment type="pathway">
    <text evidence="3 9">Metabolic intermediate biosynthesis; chorismate biosynthesis; chorismate from D-erythrose 4-phosphate and phosphoenolpyruvate: step 3/7.</text>
</comment>
<evidence type="ECO:0000256" key="6">
    <source>
        <dbReference type="ARBA" id="ARBA00012060"/>
    </source>
</evidence>
<evidence type="ECO:0000256" key="8">
    <source>
        <dbReference type="ARBA" id="ARBA00023239"/>
    </source>
</evidence>
<evidence type="ECO:0000256" key="3">
    <source>
        <dbReference type="ARBA" id="ARBA00004902"/>
    </source>
</evidence>
<dbReference type="EC" id="4.2.1.10" evidence="6 9"/>
<evidence type="ECO:0000256" key="4">
    <source>
        <dbReference type="ARBA" id="ARBA00011037"/>
    </source>
</evidence>
<dbReference type="NCBIfam" id="TIGR01088">
    <property type="entry name" value="aroQ"/>
    <property type="match status" value="1"/>
</dbReference>
<proteinExistence type="inferred from homology"/>
<dbReference type="InterPro" id="IPR001874">
    <property type="entry name" value="DHquinase_II"/>
</dbReference>
<comment type="similarity">
    <text evidence="4 9">Belongs to the type-II 3-dehydroquinase family.</text>
</comment>
<feature type="active site" description="Proton acceptor" evidence="9">
    <location>
        <position position="25"/>
    </location>
</feature>
<keyword evidence="7 9" id="KW-0057">Aromatic amino acid biosynthesis</keyword>
<sequence length="147" mass="15527">MPFARIVVINGPNLNLLGLREPGIYGAKTLADIEADLRARAGGRVALQFRQSNSEGDLVGFVQEAGLDGAGIILNAGAYTHTSVALADAVKASRARMVEVHLSNVHARESFRHHSYLSPVAVGVVAGFGDRSYHLALEALLALPDEG</sequence>
<evidence type="ECO:0000313" key="10">
    <source>
        <dbReference type="EMBL" id="SHJ91769.1"/>
    </source>
</evidence>
<evidence type="ECO:0000313" key="11">
    <source>
        <dbReference type="Proteomes" id="UP000184290"/>
    </source>
</evidence>
<dbReference type="NCBIfam" id="NF003805">
    <property type="entry name" value="PRK05395.1-2"/>
    <property type="match status" value="1"/>
</dbReference>
<evidence type="ECO:0000256" key="2">
    <source>
        <dbReference type="ARBA" id="ARBA00003924"/>
    </source>
</evidence>
<keyword evidence="11" id="KW-1185">Reference proteome</keyword>
<dbReference type="SUPFAM" id="SSF52304">
    <property type="entry name" value="Type II 3-dehydroquinate dehydratase"/>
    <property type="match status" value="1"/>
</dbReference>
<protein>
    <recommendedName>
        <fullName evidence="6 9">3-dehydroquinate dehydratase</fullName>
        <shortName evidence="9">3-dehydroquinase</shortName>
        <ecNumber evidence="6 9">4.2.1.10</ecNumber>
    </recommendedName>
    <alternativeName>
        <fullName evidence="9">Type II DHQase</fullName>
    </alternativeName>
</protein>
<evidence type="ECO:0000256" key="5">
    <source>
        <dbReference type="ARBA" id="ARBA00011193"/>
    </source>
</evidence>
<feature type="binding site" evidence="9">
    <location>
        <begin position="102"/>
        <end position="103"/>
    </location>
    <ligand>
        <name>substrate</name>
    </ligand>
</feature>
<gene>
    <name evidence="9" type="primary">aroQ</name>
    <name evidence="10" type="ORF">SAMN02745911_3677</name>
</gene>
<dbReference type="PANTHER" id="PTHR21272">
    <property type="entry name" value="CATABOLIC 3-DEHYDROQUINASE"/>
    <property type="match status" value="1"/>
</dbReference>
<feature type="binding site" evidence="9">
    <location>
        <position position="81"/>
    </location>
    <ligand>
        <name>substrate</name>
    </ligand>
</feature>
<dbReference type="CDD" id="cd00466">
    <property type="entry name" value="DHQase_II"/>
    <property type="match status" value="1"/>
</dbReference>
<feature type="binding site" evidence="9">
    <location>
        <position position="75"/>
    </location>
    <ligand>
        <name>substrate</name>
    </ligand>
</feature>
<dbReference type="Proteomes" id="UP000184290">
    <property type="component" value="Unassembled WGS sequence"/>
</dbReference>
<dbReference type="InterPro" id="IPR036441">
    <property type="entry name" value="DHquinase_II_sf"/>
</dbReference>
<dbReference type="PANTHER" id="PTHR21272:SF3">
    <property type="entry name" value="CATABOLIC 3-DEHYDROQUINASE"/>
    <property type="match status" value="1"/>
</dbReference>
<evidence type="ECO:0000256" key="1">
    <source>
        <dbReference type="ARBA" id="ARBA00001864"/>
    </source>
</evidence>
<dbReference type="EMBL" id="FQZC01000005">
    <property type="protein sequence ID" value="SHJ91769.1"/>
    <property type="molecule type" value="Genomic_DNA"/>
</dbReference>
<evidence type="ECO:0000256" key="7">
    <source>
        <dbReference type="ARBA" id="ARBA00023141"/>
    </source>
</evidence>